<dbReference type="GO" id="GO:0046856">
    <property type="term" value="P:phosphatidylinositol dephosphorylation"/>
    <property type="evidence" value="ECO:0007669"/>
    <property type="project" value="InterPro"/>
</dbReference>
<keyword evidence="4 5" id="KW-0472">Membrane</keyword>
<dbReference type="InterPro" id="IPR000300">
    <property type="entry name" value="IPPc"/>
</dbReference>
<dbReference type="Pfam" id="PF22669">
    <property type="entry name" value="Exo_endo_phos2"/>
    <property type="match status" value="1"/>
</dbReference>
<dbReference type="PANTHER" id="PTHR23112">
    <property type="entry name" value="G PROTEIN-COUPLED RECEPTOR 157-RELATED"/>
    <property type="match status" value="1"/>
</dbReference>
<evidence type="ECO:0000256" key="1">
    <source>
        <dbReference type="ARBA" id="ARBA00004141"/>
    </source>
</evidence>
<protein>
    <recommendedName>
        <fullName evidence="6">Inositol polyphosphate-related phosphatase domain-containing protein</fullName>
    </recommendedName>
</protein>
<dbReference type="InterPro" id="IPR036691">
    <property type="entry name" value="Endo/exonu/phosph_ase_sf"/>
</dbReference>
<dbReference type="GO" id="GO:0016791">
    <property type="term" value="F:phosphatase activity"/>
    <property type="evidence" value="ECO:0007669"/>
    <property type="project" value="InterPro"/>
</dbReference>
<dbReference type="OrthoDB" id="100006at2759"/>
<keyword evidence="8" id="KW-1185">Reference proteome</keyword>
<dbReference type="SUPFAM" id="SSF56219">
    <property type="entry name" value="DNase I-like"/>
    <property type="match status" value="1"/>
</dbReference>
<organism evidence="7 8">
    <name type="scientific">Achlya hypogyna</name>
    <name type="common">Oomycete</name>
    <name type="synonym">Protoachlya hypogyna</name>
    <dbReference type="NCBI Taxonomy" id="1202772"/>
    <lineage>
        <taxon>Eukaryota</taxon>
        <taxon>Sar</taxon>
        <taxon>Stramenopiles</taxon>
        <taxon>Oomycota</taxon>
        <taxon>Saprolegniomycetes</taxon>
        <taxon>Saprolegniales</taxon>
        <taxon>Achlyaceae</taxon>
        <taxon>Achlya</taxon>
    </lineage>
</organism>
<dbReference type="PANTHER" id="PTHR23112:SF0">
    <property type="entry name" value="TRANSMEMBRANE PROTEIN 116"/>
    <property type="match status" value="1"/>
</dbReference>
<dbReference type="GO" id="GO:0007189">
    <property type="term" value="P:adenylate cyclase-activating G protein-coupled receptor signaling pathway"/>
    <property type="evidence" value="ECO:0007669"/>
    <property type="project" value="TreeGrafter"/>
</dbReference>
<dbReference type="GO" id="GO:0004930">
    <property type="term" value="F:G protein-coupled receptor activity"/>
    <property type="evidence" value="ECO:0007669"/>
    <property type="project" value="TreeGrafter"/>
</dbReference>
<evidence type="ECO:0000256" key="5">
    <source>
        <dbReference type="SAM" id="Phobius"/>
    </source>
</evidence>
<evidence type="ECO:0000259" key="6">
    <source>
        <dbReference type="Pfam" id="PF22669"/>
    </source>
</evidence>
<dbReference type="CDD" id="cd00637">
    <property type="entry name" value="7tm_classA_rhodopsin-like"/>
    <property type="match status" value="1"/>
</dbReference>
<dbReference type="Gene3D" id="1.20.1070.10">
    <property type="entry name" value="Rhodopsin 7-helix transmembrane proteins"/>
    <property type="match status" value="1"/>
</dbReference>
<feature type="domain" description="Inositol polyphosphate-related phosphatase" evidence="6">
    <location>
        <begin position="661"/>
        <end position="762"/>
    </location>
</feature>
<dbReference type="GO" id="GO:0005886">
    <property type="term" value="C:plasma membrane"/>
    <property type="evidence" value="ECO:0007669"/>
    <property type="project" value="TreeGrafter"/>
</dbReference>
<keyword evidence="2 5" id="KW-0812">Transmembrane</keyword>
<evidence type="ECO:0000256" key="4">
    <source>
        <dbReference type="ARBA" id="ARBA00023136"/>
    </source>
</evidence>
<feature type="transmembrane region" description="Helical" evidence="5">
    <location>
        <begin position="202"/>
        <end position="223"/>
    </location>
</feature>
<evidence type="ECO:0000256" key="2">
    <source>
        <dbReference type="ARBA" id="ARBA00022692"/>
    </source>
</evidence>
<gene>
    <name evidence="7" type="ORF">ACHHYP_08317</name>
</gene>
<evidence type="ECO:0000256" key="3">
    <source>
        <dbReference type="ARBA" id="ARBA00022989"/>
    </source>
</evidence>
<dbReference type="STRING" id="1202772.A0A1V9ZKP2"/>
<dbReference type="Proteomes" id="UP000243579">
    <property type="component" value="Unassembled WGS sequence"/>
</dbReference>
<feature type="transmembrane region" description="Helical" evidence="5">
    <location>
        <begin position="164"/>
        <end position="182"/>
    </location>
</feature>
<dbReference type="Gene3D" id="3.60.10.10">
    <property type="entry name" value="Endonuclease/exonuclease/phosphatase"/>
    <property type="match status" value="1"/>
</dbReference>
<keyword evidence="3 5" id="KW-1133">Transmembrane helix</keyword>
<dbReference type="EMBL" id="JNBR01000082">
    <property type="protein sequence ID" value="OQR98559.1"/>
    <property type="molecule type" value="Genomic_DNA"/>
</dbReference>
<reference evidence="7 8" key="1">
    <citation type="journal article" date="2014" name="Genome Biol. Evol.">
        <title>The secreted proteins of Achlya hypogyna and Thraustotheca clavata identify the ancestral oomycete secretome and reveal gene acquisitions by horizontal gene transfer.</title>
        <authorList>
            <person name="Misner I."/>
            <person name="Blouin N."/>
            <person name="Leonard G."/>
            <person name="Richards T.A."/>
            <person name="Lane C.E."/>
        </authorList>
    </citation>
    <scope>NUCLEOTIDE SEQUENCE [LARGE SCALE GENOMIC DNA]</scope>
    <source>
        <strain evidence="7 8">ATCC 48635</strain>
    </source>
</reference>
<evidence type="ECO:0000313" key="8">
    <source>
        <dbReference type="Proteomes" id="UP000243579"/>
    </source>
</evidence>
<feature type="transmembrane region" description="Helical" evidence="5">
    <location>
        <begin position="60"/>
        <end position="82"/>
    </location>
</feature>
<feature type="transmembrane region" description="Helical" evidence="5">
    <location>
        <begin position="28"/>
        <end position="48"/>
    </location>
</feature>
<comment type="subcellular location">
    <subcellularLocation>
        <location evidence="1">Membrane</location>
        <topology evidence="1">Multi-pass membrane protein</topology>
    </subcellularLocation>
</comment>
<feature type="transmembrane region" description="Helical" evidence="5">
    <location>
        <begin position="127"/>
        <end position="152"/>
    </location>
</feature>
<evidence type="ECO:0000313" key="7">
    <source>
        <dbReference type="EMBL" id="OQR98559.1"/>
    </source>
</evidence>
<dbReference type="AlphaFoldDB" id="A0A1V9ZKP2"/>
<sequence length="1033" mass="115224">MNTDPCRLWSDAKDRKEPGDGVILLRPLLGIGCSAFSVIGCLYIIVTYRIRQSKKVYVDSVGRLVHVLAWLDFVGCIARILLEALKPTNPSQWLNIADPTQSPDWFDPTWTEACREWKNRTGQILCAVLHFSLMGSIFWHCVMAYNLFRWVCKGDDQRVLHQRFVVYFWCMSFFALVMTIVPYLDHAYDTHSYSMRFDEIEYAVGCHYVWLVLGWFFMIVFLVRVQYDMRQRLGAGLTNHDTVMAYNDVGRKLVLYVCAYLVFRISNVVDWLFNTSELTGDAFFIPVLLLNNVLAPLTGFVNAVIYGGISPHGIYQRCCCSVRELPPADANTSESRKASTSDRSYFPSAHLQQTMGHARLFVSTFDLNRAAFPRASLALWLPSEVQDLYVLGLQNCADVDDAKASVLAFLNAKFAPLIQFQAFSTLSRRALHSTDVPIVQLVFARSADVAFGNVSVDVDRQGKNGSRYITGLSLRYFDAALAFATLSLKPTTEEYNLHRKLQDIAKMLKTFSPDVDNPGLDFPHQYHHTILAGNFNFNLSSPRGASVNQRLAEAFAAEAERRAADAAIDASFGVLPPHVAQDGTKTCEVDGEYEAIYEQRQSDVVFGRVRSPEGPMDCGISSRQSFDSFLQLQLPGIGPPSPHLGSHALIRAAAAATDEATAKWDDLVECDRLRTLMDANEVFCGFEEAKIEFLPPYPRIVGTAASFEAPARVDQLFEGDHAPLYADRILHHSLPGVESRLEALAYYVCEAITISPHKAVCAQFRLEVNRLHTVHAAQTHAKDEGMKEPSNVKHLGFHLSNIDANLWELPKATRGSSMRSSSASTLTRQPSFNGRCARKLDKVPETYYAYPMHHAFGSASQLHSWRQATYCECKYCDASDSDESIAVQSVEPVRISVIFPLPATDNFRFQRKIYELAQSVTQTYDVAGDDAAKAHDDYTSCTECSWADAVENGLMHTSVIRTSAANSLLHVVVKVEGPRGTGGEGVLALCERDVGRLRQFDVALSWGGKLTGFLHVDVEMLDAVDADAVRRVI</sequence>
<name>A0A1V9ZKP2_ACHHY</name>
<proteinExistence type="predicted"/>
<accession>A0A1V9ZKP2</accession>
<feature type="transmembrane region" description="Helical" evidence="5">
    <location>
        <begin position="253"/>
        <end position="273"/>
    </location>
</feature>
<comment type="caution">
    <text evidence="7">The sequence shown here is derived from an EMBL/GenBank/DDBJ whole genome shotgun (WGS) entry which is preliminary data.</text>
</comment>